<dbReference type="AlphaFoldDB" id="A0A1J9QTK3"/>
<evidence type="ECO:0000313" key="4">
    <source>
        <dbReference type="EMBL" id="OJD31768.1"/>
    </source>
</evidence>
<evidence type="ECO:0000313" key="5">
    <source>
        <dbReference type="Proteomes" id="UP000183809"/>
    </source>
</evidence>
<dbReference type="InterPro" id="IPR050982">
    <property type="entry name" value="Auxin_biosynth/cation_transpt"/>
</dbReference>
<dbReference type="RefSeq" id="XP_020128028.1">
    <property type="nucleotide sequence ID" value="XM_020276154.1"/>
</dbReference>
<dbReference type="InterPro" id="IPR020946">
    <property type="entry name" value="Flavin_mOase-like"/>
</dbReference>
<dbReference type="Gene3D" id="3.50.50.60">
    <property type="entry name" value="FAD/NAD(P)-binding domain"/>
    <property type="match status" value="1"/>
</dbReference>
<keyword evidence="4" id="KW-0503">Monooxygenase</keyword>
<keyword evidence="1" id="KW-0285">Flavoprotein</keyword>
<evidence type="ECO:0000256" key="3">
    <source>
        <dbReference type="ARBA" id="ARBA00023002"/>
    </source>
</evidence>
<dbReference type="PANTHER" id="PTHR43539:SF24">
    <property type="entry name" value="FAD_NAD(P)-BINDING DOMAIN-CONTAINING PROTEIN-RELATED"/>
    <property type="match status" value="1"/>
</dbReference>
<gene>
    <name evidence="4" type="ORF">BKCO1_4400093</name>
</gene>
<dbReference type="GO" id="GO:0050661">
    <property type="term" value="F:NADP binding"/>
    <property type="evidence" value="ECO:0007669"/>
    <property type="project" value="InterPro"/>
</dbReference>
<evidence type="ECO:0000256" key="2">
    <source>
        <dbReference type="ARBA" id="ARBA00022827"/>
    </source>
</evidence>
<dbReference type="InterPro" id="IPR036188">
    <property type="entry name" value="FAD/NAD-bd_sf"/>
</dbReference>
<comment type="caution">
    <text evidence="4">The sequence shown here is derived from an EMBL/GenBank/DDBJ whole genome shotgun (WGS) entry which is preliminary data.</text>
</comment>
<protein>
    <submittedName>
        <fullName evidence="4">Flavin-binding monooxygenase</fullName>
    </submittedName>
</protein>
<dbReference type="Pfam" id="PF00743">
    <property type="entry name" value="FMO-like"/>
    <property type="match status" value="1"/>
</dbReference>
<dbReference type="GeneID" id="31016415"/>
<dbReference type="EMBL" id="MNUE01000044">
    <property type="protein sequence ID" value="OJD31768.1"/>
    <property type="molecule type" value="Genomic_DNA"/>
</dbReference>
<sequence length="634" mass="69423">MLATDSLHTIKLPTFTKPEPGTFPSSTRTAAAAAPLNPTSIAREWLSAFAGALSAPADQLAASLAGVLHADCWWRDHLALGWDLRTVRGLDALAPFVAAAQPRFRLRPTALAETGQFAPGAKTPVEGLEWVESMFEWESSVGRGKGMLRLVRQEEEHVWKAYMLYTALQELKGFEDRVGVRRPHGGNNSLVGGAMKNGNWTERRNRQIEFLDAEPQVVCVGAGQSGLNLAARLQAMGVSCLLVDRNKRVGDNWRCRYRTLVTHDPVNYTHMAYMPFPSTWPLFTPKDKLGDWFEAYATLLELNVWLSSTVTSSSYSDATHTWTITVDRGNGQTRTLHPHHVVFCTGHSGEPKIPSFPGQSDFAGTVYHGSRHVDATASGADLSDKKVVVVGTGNSGHDIAQNYHEAGAAAVTMVQRRGTYVISAADGKGIFAMHKGLYDEFGPPTEDADVFAQSLPVAVQFALHVPFTAMVRDQLERETVEGLTRNGFVLDFGPDGSGLFRKYITRGGGYYIDVGCSKLICEGKVKVAHSPDGIKGFERDALVLADGRRLEADIVVLATGYDNMRTSVEKALGKEQAERCKDVWDLDEEGEINAMWRPSGHPGLWFMGGNLALCRIYSRFLALQIKAVEEGLNA</sequence>
<dbReference type="PRINTS" id="PR00411">
    <property type="entry name" value="PNDRDTASEI"/>
</dbReference>
<dbReference type="STRING" id="236234.A0A1J9QTK3"/>
<name>A0A1J9QTK3_9PEZI</name>
<dbReference type="Proteomes" id="UP000183809">
    <property type="component" value="Unassembled WGS sequence"/>
</dbReference>
<keyword evidence="2" id="KW-0274">FAD</keyword>
<keyword evidence="3" id="KW-0560">Oxidoreductase</keyword>
<proteinExistence type="predicted"/>
<dbReference type="GO" id="GO:0004499">
    <property type="term" value="F:N,N-dimethylaniline monooxygenase activity"/>
    <property type="evidence" value="ECO:0007669"/>
    <property type="project" value="InterPro"/>
</dbReference>
<keyword evidence="5" id="KW-1185">Reference proteome</keyword>
<dbReference type="SUPFAM" id="SSF51905">
    <property type="entry name" value="FAD/NAD(P)-binding domain"/>
    <property type="match status" value="1"/>
</dbReference>
<organism evidence="4 5">
    <name type="scientific">Diplodia corticola</name>
    <dbReference type="NCBI Taxonomy" id="236234"/>
    <lineage>
        <taxon>Eukaryota</taxon>
        <taxon>Fungi</taxon>
        <taxon>Dikarya</taxon>
        <taxon>Ascomycota</taxon>
        <taxon>Pezizomycotina</taxon>
        <taxon>Dothideomycetes</taxon>
        <taxon>Dothideomycetes incertae sedis</taxon>
        <taxon>Botryosphaeriales</taxon>
        <taxon>Botryosphaeriaceae</taxon>
        <taxon>Diplodia</taxon>
    </lineage>
</organism>
<dbReference type="PANTHER" id="PTHR43539">
    <property type="entry name" value="FLAVIN-BINDING MONOOXYGENASE-LIKE PROTEIN (AFU_ORTHOLOGUE AFUA_4G09220)"/>
    <property type="match status" value="1"/>
</dbReference>
<accession>A0A1J9QTK3</accession>
<dbReference type="OrthoDB" id="74360at2759"/>
<evidence type="ECO:0000256" key="1">
    <source>
        <dbReference type="ARBA" id="ARBA00022630"/>
    </source>
</evidence>
<dbReference type="GO" id="GO:0050660">
    <property type="term" value="F:flavin adenine dinucleotide binding"/>
    <property type="evidence" value="ECO:0007669"/>
    <property type="project" value="InterPro"/>
</dbReference>
<reference evidence="4 5" key="1">
    <citation type="submission" date="2016-10" db="EMBL/GenBank/DDBJ databases">
        <title>Proteomics and genomics reveal pathogen-plant mechanisms compatible with a hemibiotrophic lifestyle of Diplodia corticola.</title>
        <authorList>
            <person name="Fernandes I."/>
            <person name="De Jonge R."/>
            <person name="Van De Peer Y."/>
            <person name="Devreese B."/>
            <person name="Alves A."/>
            <person name="Esteves A.C."/>
        </authorList>
    </citation>
    <scope>NUCLEOTIDE SEQUENCE [LARGE SCALE GENOMIC DNA]</scope>
    <source>
        <strain evidence="4 5">CBS 112549</strain>
    </source>
</reference>